<evidence type="ECO:0000313" key="4">
    <source>
        <dbReference type="Proteomes" id="UP000186246"/>
    </source>
</evidence>
<sequence>MKKILFAAVLFAGTTLGFAKDNVKKTEVEVTKTEVVAKNQHAKVDDENLDLAKRLRICFENYYWTTIESYYDIYTDTVQHQYVHHIAQYSYLCGDSGPRSTTINGNPADYGL</sequence>
<evidence type="ECO:0000313" key="3">
    <source>
        <dbReference type="EMBL" id="SIS83035.1"/>
    </source>
</evidence>
<keyword evidence="1" id="KW-0732">Signal</keyword>
<feature type="signal peptide" evidence="1">
    <location>
        <begin position="1"/>
        <end position="19"/>
    </location>
</feature>
<dbReference type="EMBL" id="FTOJ01000004">
    <property type="protein sequence ID" value="SIS83035.1"/>
    <property type="molecule type" value="Genomic_DNA"/>
</dbReference>
<dbReference type="Proteomes" id="UP000238314">
    <property type="component" value="Unassembled WGS sequence"/>
</dbReference>
<dbReference type="STRING" id="551459.SAMN05421796_104112"/>
<evidence type="ECO:0000313" key="2">
    <source>
        <dbReference type="EMBL" id="PQA98155.1"/>
    </source>
</evidence>
<protein>
    <submittedName>
        <fullName evidence="3">Uncharacterized protein</fullName>
    </submittedName>
</protein>
<proteinExistence type="predicted"/>
<organism evidence="3 4">
    <name type="scientific">Chryseobacterium piscicola</name>
    <dbReference type="NCBI Taxonomy" id="551459"/>
    <lineage>
        <taxon>Bacteria</taxon>
        <taxon>Pseudomonadati</taxon>
        <taxon>Bacteroidota</taxon>
        <taxon>Flavobacteriia</taxon>
        <taxon>Flavobacteriales</taxon>
        <taxon>Weeksellaceae</taxon>
        <taxon>Chryseobacterium group</taxon>
        <taxon>Chryseobacterium</taxon>
    </lineage>
</organism>
<gene>
    <name evidence="2" type="ORF">B0A70_00800</name>
    <name evidence="3" type="ORF">SAMN05421796_104112</name>
</gene>
<reference evidence="4" key="3">
    <citation type="submission" date="2017-01" db="EMBL/GenBank/DDBJ databases">
        <authorList>
            <person name="Varghese N."/>
            <person name="Submissions S."/>
        </authorList>
    </citation>
    <scope>NUCLEOTIDE SEQUENCE [LARGE SCALE GENOMIC DNA]</scope>
    <source>
        <strain evidence="4">DSM 21068</strain>
    </source>
</reference>
<accession>A0A1N7MA91</accession>
<name>A0A1N7MA91_9FLAO</name>
<evidence type="ECO:0000313" key="5">
    <source>
        <dbReference type="Proteomes" id="UP000238314"/>
    </source>
</evidence>
<keyword evidence="5" id="KW-1185">Reference proteome</keyword>
<dbReference type="RefSeq" id="WP_076451518.1">
    <property type="nucleotide sequence ID" value="NZ_FTOJ01000004.1"/>
</dbReference>
<dbReference type="Proteomes" id="UP000186246">
    <property type="component" value="Unassembled WGS sequence"/>
</dbReference>
<reference evidence="2 5" key="1">
    <citation type="submission" date="2016-11" db="EMBL/GenBank/DDBJ databases">
        <title>Whole genomes of Flavobacteriaceae.</title>
        <authorList>
            <person name="Stine C."/>
            <person name="Li C."/>
            <person name="Tadesse D."/>
        </authorList>
    </citation>
    <scope>NUCLEOTIDE SEQUENCE [LARGE SCALE GENOMIC DNA]</scope>
    <source>
        <strain evidence="2 5">DSM 21068</strain>
    </source>
</reference>
<reference evidence="3" key="2">
    <citation type="submission" date="2017-01" db="EMBL/GenBank/DDBJ databases">
        <authorList>
            <person name="Mah S.A."/>
            <person name="Swanson W.J."/>
            <person name="Moy G.W."/>
            <person name="Vacquier V.D."/>
        </authorList>
    </citation>
    <scope>NUCLEOTIDE SEQUENCE [LARGE SCALE GENOMIC DNA]</scope>
    <source>
        <strain evidence="3">DSM 21068</strain>
    </source>
</reference>
<dbReference type="EMBL" id="MUGO01000001">
    <property type="protein sequence ID" value="PQA98155.1"/>
    <property type="molecule type" value="Genomic_DNA"/>
</dbReference>
<feature type="chain" id="PRO_5044563811" evidence="1">
    <location>
        <begin position="20"/>
        <end position="112"/>
    </location>
</feature>
<evidence type="ECO:0000256" key="1">
    <source>
        <dbReference type="SAM" id="SignalP"/>
    </source>
</evidence>
<dbReference type="AlphaFoldDB" id="A0A1N7MA91"/>